<reference evidence="1 2" key="1">
    <citation type="submission" date="2020-04" db="EMBL/GenBank/DDBJ databases">
        <title>Perkinsus olseni comparative genomics.</title>
        <authorList>
            <person name="Bogema D.R."/>
        </authorList>
    </citation>
    <scope>NUCLEOTIDE SEQUENCE [LARGE SCALE GENOMIC DNA]</scope>
    <source>
        <strain evidence="1 2">ATCC PRA-207</strain>
    </source>
</reference>
<dbReference type="OMA" id="CLIRWAT"/>
<proteinExistence type="predicted"/>
<organism evidence="1 2">
    <name type="scientific">Perkinsus olseni</name>
    <name type="common">Perkinsus atlanticus</name>
    <dbReference type="NCBI Taxonomy" id="32597"/>
    <lineage>
        <taxon>Eukaryota</taxon>
        <taxon>Sar</taxon>
        <taxon>Alveolata</taxon>
        <taxon>Perkinsozoa</taxon>
        <taxon>Perkinsea</taxon>
        <taxon>Perkinsida</taxon>
        <taxon>Perkinsidae</taxon>
        <taxon>Perkinsus</taxon>
    </lineage>
</organism>
<protein>
    <submittedName>
        <fullName evidence="1">Uncharacterized protein</fullName>
    </submittedName>
</protein>
<dbReference type="EMBL" id="JABANO010022150">
    <property type="protein sequence ID" value="KAF4725652.1"/>
    <property type="molecule type" value="Genomic_DNA"/>
</dbReference>
<evidence type="ECO:0000313" key="2">
    <source>
        <dbReference type="Proteomes" id="UP000553632"/>
    </source>
</evidence>
<name>A0A7J6RZJ9_PEROL</name>
<dbReference type="Proteomes" id="UP000553632">
    <property type="component" value="Unassembled WGS sequence"/>
</dbReference>
<dbReference type="AlphaFoldDB" id="A0A7J6RZJ9"/>
<evidence type="ECO:0000313" key="1">
    <source>
        <dbReference type="EMBL" id="KAF4725652.1"/>
    </source>
</evidence>
<feature type="non-terminal residue" evidence="1">
    <location>
        <position position="130"/>
    </location>
</feature>
<feature type="non-terminal residue" evidence="1">
    <location>
        <position position="1"/>
    </location>
</feature>
<keyword evidence="2" id="KW-1185">Reference proteome</keyword>
<comment type="caution">
    <text evidence="1">The sequence shown here is derived from an EMBL/GenBank/DDBJ whole genome shotgun (WGS) entry which is preliminary data.</text>
</comment>
<gene>
    <name evidence="1" type="ORF">FOZ63_013646</name>
</gene>
<sequence>TTTVRQLTQALKDAHEGLEVSADAVRKSMHGLTYTVKQVHFEPATANNEAQGSNRFIVYESNYNVWVSRSVGWSRKEGCWAVVKANLKRRITVGLEELLDVPNGRTQREHRAQCLIQWAIDAFVELDHQK</sequence>
<accession>A0A7J6RZJ9</accession>